<dbReference type="CDD" id="cd08504">
    <property type="entry name" value="PBP2_OppA"/>
    <property type="match status" value="1"/>
</dbReference>
<evidence type="ECO:0000259" key="7">
    <source>
        <dbReference type="Pfam" id="PF00496"/>
    </source>
</evidence>
<evidence type="ECO:0000313" key="9">
    <source>
        <dbReference type="Proteomes" id="UP000184052"/>
    </source>
</evidence>
<evidence type="ECO:0000256" key="6">
    <source>
        <dbReference type="SAM" id="SignalP"/>
    </source>
</evidence>
<sequence length="560" mass="62611">MKKRLLALLLVLAMVFTLALTGCSQPAEDTEEPGTEEPGTEEPGEEPSEEPVAEVQEMTFNWTQEPPDMDPQTSTDQVSFWLLNATLEGMVRLNPDGSVGEGLAESYDISEDGTVYTFHIRDAKWSDGSAITAQDFEAAWIRAIDPATASEYSYQFYHIAGAEEFNTGATTDPATVGIKALDEKTLEVTLLRPTPFFLSLTSFITYLPAQKAAVEELGDAYGTEADKMVYSGPFAVDEWIHEDSLTLVKNEMYWDADTVKLDKITGYMITENNTKIQMYDNDELDKVDVPAEFLEKYIDSPEYQSIAEATTWYLQYNVKDKYFSNYKMRLAFALATDAETYVNVVRKGLGMVAEGHTPPSLAGKGHSFAEDRTSVLPGYDPEEAARLFEEALAEIGATKEEFAADVTIVAGEGDTWSNIAQFFQSQWKQNLGVELAIEQMSFAMRLERYNTGTYQITYAGWGGDYNDPLTFMDMWVTDGGNNDAYWSNAEYDAYIKTAIEGQGDERIDAMVAAEAIIADELPIYPLYHPNKNILVKPYVKGLGIYPVGPDYDFKWTYIEK</sequence>
<keyword evidence="3" id="KW-0813">Transport</keyword>
<dbReference type="GO" id="GO:0030313">
    <property type="term" value="C:cell envelope"/>
    <property type="evidence" value="ECO:0007669"/>
    <property type="project" value="UniProtKB-SubCell"/>
</dbReference>
<dbReference type="Proteomes" id="UP000184052">
    <property type="component" value="Unassembled WGS sequence"/>
</dbReference>
<dbReference type="Pfam" id="PF00496">
    <property type="entry name" value="SBP_bac_5"/>
    <property type="match status" value="1"/>
</dbReference>
<dbReference type="FunFam" id="3.90.76.10:FF:000001">
    <property type="entry name" value="Oligopeptide ABC transporter substrate-binding protein"/>
    <property type="match status" value="1"/>
</dbReference>
<dbReference type="STRING" id="1121476.SAMN02745751_01567"/>
<dbReference type="InterPro" id="IPR030678">
    <property type="entry name" value="Peptide/Ni-bd"/>
</dbReference>
<dbReference type="AlphaFoldDB" id="A0A1M6FWT9"/>
<feature type="region of interest" description="Disordered" evidence="5">
    <location>
        <begin position="24"/>
        <end position="53"/>
    </location>
</feature>
<dbReference type="PANTHER" id="PTHR30290">
    <property type="entry name" value="PERIPLASMIC BINDING COMPONENT OF ABC TRANSPORTER"/>
    <property type="match status" value="1"/>
</dbReference>
<dbReference type="SUPFAM" id="SSF53850">
    <property type="entry name" value="Periplasmic binding protein-like II"/>
    <property type="match status" value="1"/>
</dbReference>
<dbReference type="EMBL" id="FQZL01000009">
    <property type="protein sequence ID" value="SHJ02079.1"/>
    <property type="molecule type" value="Genomic_DNA"/>
</dbReference>
<feature type="domain" description="Solute-binding protein family 5" evidence="7">
    <location>
        <begin position="101"/>
        <end position="482"/>
    </location>
</feature>
<evidence type="ECO:0000256" key="1">
    <source>
        <dbReference type="ARBA" id="ARBA00004196"/>
    </source>
</evidence>
<dbReference type="GO" id="GO:1904680">
    <property type="term" value="F:peptide transmembrane transporter activity"/>
    <property type="evidence" value="ECO:0007669"/>
    <property type="project" value="TreeGrafter"/>
</dbReference>
<evidence type="ECO:0000313" key="8">
    <source>
        <dbReference type="EMBL" id="SHJ02079.1"/>
    </source>
</evidence>
<protein>
    <submittedName>
        <fullName evidence="8">Oligopeptide transport system substrate-binding protein</fullName>
    </submittedName>
</protein>
<dbReference type="GO" id="GO:0015833">
    <property type="term" value="P:peptide transport"/>
    <property type="evidence" value="ECO:0007669"/>
    <property type="project" value="TreeGrafter"/>
</dbReference>
<dbReference type="PANTHER" id="PTHR30290:SF10">
    <property type="entry name" value="PERIPLASMIC OLIGOPEPTIDE-BINDING PROTEIN-RELATED"/>
    <property type="match status" value="1"/>
</dbReference>
<dbReference type="GO" id="GO:0043190">
    <property type="term" value="C:ATP-binding cassette (ABC) transporter complex"/>
    <property type="evidence" value="ECO:0007669"/>
    <property type="project" value="InterPro"/>
</dbReference>
<dbReference type="Gene3D" id="3.90.76.10">
    <property type="entry name" value="Dipeptide-binding Protein, Domain 1"/>
    <property type="match status" value="1"/>
</dbReference>
<feature type="chain" id="PRO_5038959700" evidence="6">
    <location>
        <begin position="20"/>
        <end position="560"/>
    </location>
</feature>
<dbReference type="OrthoDB" id="9801912at2"/>
<dbReference type="Gene3D" id="3.40.190.10">
    <property type="entry name" value="Periplasmic binding protein-like II"/>
    <property type="match status" value="1"/>
</dbReference>
<keyword evidence="4 6" id="KW-0732">Signal</keyword>
<feature type="signal peptide" evidence="6">
    <location>
        <begin position="1"/>
        <end position="19"/>
    </location>
</feature>
<dbReference type="GO" id="GO:0042597">
    <property type="term" value="C:periplasmic space"/>
    <property type="evidence" value="ECO:0007669"/>
    <property type="project" value="UniProtKB-ARBA"/>
</dbReference>
<keyword evidence="9" id="KW-1185">Reference proteome</keyword>
<gene>
    <name evidence="8" type="ORF">SAMN02745751_01567</name>
</gene>
<dbReference type="RefSeq" id="WP_073049026.1">
    <property type="nucleotide sequence ID" value="NZ_FQZL01000009.1"/>
</dbReference>
<dbReference type="InterPro" id="IPR039424">
    <property type="entry name" value="SBP_5"/>
</dbReference>
<evidence type="ECO:0000256" key="3">
    <source>
        <dbReference type="ARBA" id="ARBA00022448"/>
    </source>
</evidence>
<reference evidence="8 9" key="1">
    <citation type="submission" date="2016-11" db="EMBL/GenBank/DDBJ databases">
        <authorList>
            <person name="Jaros S."/>
            <person name="Januszkiewicz K."/>
            <person name="Wedrychowicz H."/>
        </authorList>
    </citation>
    <scope>NUCLEOTIDE SEQUENCE [LARGE SCALE GENOMIC DNA]</scope>
    <source>
        <strain evidence="8 9">DSM 17477</strain>
    </source>
</reference>
<organism evidence="8 9">
    <name type="scientific">Dethiosulfatibacter aminovorans DSM 17477</name>
    <dbReference type="NCBI Taxonomy" id="1121476"/>
    <lineage>
        <taxon>Bacteria</taxon>
        <taxon>Bacillati</taxon>
        <taxon>Bacillota</taxon>
        <taxon>Tissierellia</taxon>
        <taxon>Dethiosulfatibacter</taxon>
    </lineage>
</organism>
<evidence type="ECO:0000256" key="4">
    <source>
        <dbReference type="ARBA" id="ARBA00022729"/>
    </source>
</evidence>
<dbReference type="InterPro" id="IPR000914">
    <property type="entry name" value="SBP_5_dom"/>
</dbReference>
<dbReference type="PROSITE" id="PS51257">
    <property type="entry name" value="PROKAR_LIPOPROTEIN"/>
    <property type="match status" value="1"/>
</dbReference>
<dbReference type="PIRSF" id="PIRSF002741">
    <property type="entry name" value="MppA"/>
    <property type="match status" value="1"/>
</dbReference>
<comment type="subcellular location">
    <subcellularLocation>
        <location evidence="1">Cell envelope</location>
    </subcellularLocation>
</comment>
<accession>A0A1M6FWT9</accession>
<evidence type="ECO:0000256" key="2">
    <source>
        <dbReference type="ARBA" id="ARBA00005695"/>
    </source>
</evidence>
<feature type="compositionally biased region" description="Acidic residues" evidence="5">
    <location>
        <begin position="28"/>
        <end position="52"/>
    </location>
</feature>
<name>A0A1M6FWT9_9FIRM</name>
<dbReference type="Gene3D" id="3.10.105.10">
    <property type="entry name" value="Dipeptide-binding Protein, Domain 3"/>
    <property type="match status" value="1"/>
</dbReference>
<comment type="similarity">
    <text evidence="2">Belongs to the bacterial solute-binding protein 5 family.</text>
</comment>
<evidence type="ECO:0000256" key="5">
    <source>
        <dbReference type="SAM" id="MobiDB-lite"/>
    </source>
</evidence>
<proteinExistence type="inferred from homology"/>